<keyword evidence="1" id="KW-1133">Transmembrane helix</keyword>
<dbReference type="AlphaFoldDB" id="A0A4R6XQT8"/>
<feature type="transmembrane region" description="Helical" evidence="1">
    <location>
        <begin position="169"/>
        <end position="194"/>
    </location>
</feature>
<dbReference type="Pfam" id="PF13231">
    <property type="entry name" value="PMT_2"/>
    <property type="match status" value="1"/>
</dbReference>
<feature type="transmembrane region" description="Helical" evidence="1">
    <location>
        <begin position="12"/>
        <end position="37"/>
    </location>
</feature>
<reference evidence="3 4" key="1">
    <citation type="submission" date="2019-03" db="EMBL/GenBank/DDBJ databases">
        <title>Genomic Encyclopedia of Type Strains, Phase IV (KMG-IV): sequencing the most valuable type-strain genomes for metagenomic binning, comparative biology and taxonomic classification.</title>
        <authorList>
            <person name="Goeker M."/>
        </authorList>
    </citation>
    <scope>NUCLEOTIDE SEQUENCE [LARGE SCALE GENOMIC DNA]</scope>
    <source>
        <strain evidence="3 4">DSM 25488</strain>
    </source>
</reference>
<comment type="caution">
    <text evidence="3">The sequence shown here is derived from an EMBL/GenBank/DDBJ whole genome shotgun (WGS) entry which is preliminary data.</text>
</comment>
<feature type="domain" description="Glycosyltransferase RgtA/B/C/D-like" evidence="2">
    <location>
        <begin position="70"/>
        <end position="221"/>
    </location>
</feature>
<feature type="transmembrane region" description="Helical" evidence="1">
    <location>
        <begin position="344"/>
        <end position="365"/>
    </location>
</feature>
<evidence type="ECO:0000313" key="4">
    <source>
        <dbReference type="Proteomes" id="UP000295724"/>
    </source>
</evidence>
<evidence type="ECO:0000259" key="2">
    <source>
        <dbReference type="Pfam" id="PF13231"/>
    </source>
</evidence>
<sequence length="622" mass="70057">MNHKPLNQHAIQWASALLMVMMVGFYAWSFVYSVLVLDSSRDLYRATQISQLTHFPLLGPDVGGMFHTGPLWFYILAIPAFFGSLPWVAYFVGVLAGLKFVFAYLLGRDLINRRFGLIWALMLLIPGWQFLSQVFINHTNLLETLSLLFLLMLYRYYQRGDIKYGLWSALVLGLGFHAHPSFLVLVVFYVPLIWHSKHPVAFSHLLIAVLLFLLPLLPYLIDQVINGFPDWTRFLQHDSLQNQIKASGSALHADTHILLHFWQNLKAVLFGGPDRIITFVAAGSPQMGLCLAWLFGLVVVTSLLGIGWIMSGSTQFRKGLVHGSIWVLCALFLLTALRSFTPFYMLLPIIALVHGILALGFYQVISGLKNAWHLCLPMLFVPLVVLPFWALQKAAVNGQVNFGSVMNVNVEMSDDWTKQQNTLDLMSINESQPIADYFCDQSVTLHGPFTAVLDVTAAVPLYFYCDQFGLILGGQFKPAYKSIFVMHKSFWDQTGLVPQQWLSPSWGLTEGHQNHNSAQGLSLPVFNDYVHPPRSNHQLKAVKTHQLEIQSKASSYLVLSNMLPFNVQFAVKNITANHRPVELVVANAANRLYHCADCQSEPVTWRISLSTNDINVIDINTL</sequence>
<feature type="transmembrane region" description="Helical" evidence="1">
    <location>
        <begin position="200"/>
        <end position="221"/>
    </location>
</feature>
<name>A0A4R6XQT8_9GAMM</name>
<evidence type="ECO:0000313" key="3">
    <source>
        <dbReference type="EMBL" id="TDR20344.1"/>
    </source>
</evidence>
<proteinExistence type="predicted"/>
<dbReference type="InterPro" id="IPR038731">
    <property type="entry name" value="RgtA/B/C-like"/>
</dbReference>
<keyword evidence="4" id="KW-1185">Reference proteome</keyword>
<keyword evidence="3" id="KW-0808">Transferase</keyword>
<dbReference type="Proteomes" id="UP000295724">
    <property type="component" value="Unassembled WGS sequence"/>
</dbReference>
<evidence type="ECO:0000256" key="1">
    <source>
        <dbReference type="SAM" id="Phobius"/>
    </source>
</evidence>
<feature type="transmembrane region" description="Helical" evidence="1">
    <location>
        <begin position="117"/>
        <end position="135"/>
    </location>
</feature>
<protein>
    <submittedName>
        <fullName evidence="3">Dolichyl-phosphate-mannose-protein mannosyltransferase</fullName>
    </submittedName>
</protein>
<feature type="transmembrane region" description="Helical" evidence="1">
    <location>
        <begin position="316"/>
        <end position="337"/>
    </location>
</feature>
<keyword evidence="1" id="KW-0812">Transmembrane</keyword>
<gene>
    <name evidence="3" type="ORF">C8D91_1316</name>
</gene>
<feature type="transmembrane region" description="Helical" evidence="1">
    <location>
        <begin position="371"/>
        <end position="391"/>
    </location>
</feature>
<feature type="transmembrane region" description="Helical" evidence="1">
    <location>
        <begin position="289"/>
        <end position="310"/>
    </location>
</feature>
<dbReference type="GO" id="GO:0016757">
    <property type="term" value="F:glycosyltransferase activity"/>
    <property type="evidence" value="ECO:0007669"/>
    <property type="project" value="UniProtKB-KW"/>
</dbReference>
<keyword evidence="3" id="KW-0328">Glycosyltransferase</keyword>
<keyword evidence="1" id="KW-0472">Membrane</keyword>
<accession>A0A4R6XQT8</accession>
<dbReference type="EMBL" id="SNZB01000003">
    <property type="protein sequence ID" value="TDR20344.1"/>
    <property type="molecule type" value="Genomic_DNA"/>
</dbReference>
<organism evidence="3 4">
    <name type="scientific">Marinicella litoralis</name>
    <dbReference type="NCBI Taxonomy" id="644220"/>
    <lineage>
        <taxon>Bacteria</taxon>
        <taxon>Pseudomonadati</taxon>
        <taxon>Pseudomonadota</taxon>
        <taxon>Gammaproteobacteria</taxon>
        <taxon>Lysobacterales</taxon>
        <taxon>Marinicellaceae</taxon>
        <taxon>Marinicella</taxon>
    </lineage>
</organism>
<dbReference type="RefSeq" id="WP_099018200.1">
    <property type="nucleotide sequence ID" value="NZ_NIHB01000001.1"/>
</dbReference>